<dbReference type="InterPro" id="IPR036291">
    <property type="entry name" value="NAD(P)-bd_dom_sf"/>
</dbReference>
<dbReference type="GO" id="GO:0016616">
    <property type="term" value="F:oxidoreductase activity, acting on the CH-OH group of donors, NAD or NADP as acceptor"/>
    <property type="evidence" value="ECO:0007669"/>
    <property type="project" value="TreeGrafter"/>
</dbReference>
<dbReference type="Gene3D" id="3.40.50.720">
    <property type="entry name" value="NAD(P)-binding Rossmann-like Domain"/>
    <property type="match status" value="1"/>
</dbReference>
<evidence type="ECO:0000256" key="2">
    <source>
        <dbReference type="ARBA" id="ARBA00023002"/>
    </source>
</evidence>
<dbReference type="PANTHER" id="PTHR10366">
    <property type="entry name" value="NAD DEPENDENT EPIMERASE/DEHYDRATASE"/>
    <property type="match status" value="1"/>
</dbReference>
<sequence>MHAKEEVRIRRVEPSREVVCVLGASGYITSWLVNLLLQHEYSINATVHDLKKIELIEEGSFDLVVEGCIGVFHTASLCYFDVKDPQAEMVEPVVKGTLNILGSYAKVPSIKGVLITFSIAAVILIGKPLADDVVVDETWFSDPIVCEKLKTLAKKVDWKFVEENGINMVTINPCMVLGPLLRSTLNASVEPIVNLVGGETFLNATSRWVNVRDVTNAYILVFETLLACGRYYVAEKSKESLPVFPAFQMSQERVKSLGINFTLLEVSLTEKNLLSV</sequence>
<dbReference type="Pfam" id="PF01370">
    <property type="entry name" value="Epimerase"/>
    <property type="match status" value="1"/>
</dbReference>
<proteinExistence type="predicted"/>
<dbReference type="AlphaFoldDB" id="A0A5D2LIT4"/>
<organism evidence="4 5">
    <name type="scientific">Gossypium tomentosum</name>
    <name type="common">Hawaiian cotton</name>
    <name type="synonym">Gossypium sandvicense</name>
    <dbReference type="NCBI Taxonomy" id="34277"/>
    <lineage>
        <taxon>Eukaryota</taxon>
        <taxon>Viridiplantae</taxon>
        <taxon>Streptophyta</taxon>
        <taxon>Embryophyta</taxon>
        <taxon>Tracheophyta</taxon>
        <taxon>Spermatophyta</taxon>
        <taxon>Magnoliopsida</taxon>
        <taxon>eudicotyledons</taxon>
        <taxon>Gunneridae</taxon>
        <taxon>Pentapetalae</taxon>
        <taxon>rosids</taxon>
        <taxon>malvids</taxon>
        <taxon>Malvales</taxon>
        <taxon>Malvaceae</taxon>
        <taxon>Malvoideae</taxon>
        <taxon>Gossypium</taxon>
    </lineage>
</organism>
<dbReference type="SUPFAM" id="SSF51735">
    <property type="entry name" value="NAD(P)-binding Rossmann-fold domains"/>
    <property type="match status" value="1"/>
</dbReference>
<gene>
    <name evidence="4" type="ORF">ES332_D03G060100v1</name>
</gene>
<feature type="domain" description="NAD-dependent epimerase/dehydratase" evidence="3">
    <location>
        <begin position="19"/>
        <end position="224"/>
    </location>
</feature>
<dbReference type="Proteomes" id="UP000322667">
    <property type="component" value="Chromosome D03"/>
</dbReference>
<accession>A0A5D2LIT4</accession>
<dbReference type="InterPro" id="IPR001509">
    <property type="entry name" value="Epimerase_deHydtase"/>
</dbReference>
<evidence type="ECO:0000256" key="1">
    <source>
        <dbReference type="ARBA" id="ARBA00022857"/>
    </source>
</evidence>
<dbReference type="InterPro" id="IPR050425">
    <property type="entry name" value="NAD(P)_dehydrat-like"/>
</dbReference>
<dbReference type="EMBL" id="CM017625">
    <property type="protein sequence ID" value="TYH79387.1"/>
    <property type="molecule type" value="Genomic_DNA"/>
</dbReference>
<keyword evidence="1" id="KW-0521">NADP</keyword>
<evidence type="ECO:0000259" key="3">
    <source>
        <dbReference type="Pfam" id="PF01370"/>
    </source>
</evidence>
<protein>
    <recommendedName>
        <fullName evidence="3">NAD-dependent epimerase/dehydratase domain-containing protein</fullName>
    </recommendedName>
</protein>
<keyword evidence="5" id="KW-1185">Reference proteome</keyword>
<evidence type="ECO:0000313" key="4">
    <source>
        <dbReference type="EMBL" id="TYH79387.1"/>
    </source>
</evidence>
<keyword evidence="2" id="KW-0560">Oxidoreductase</keyword>
<reference evidence="4 5" key="1">
    <citation type="submission" date="2019-07" db="EMBL/GenBank/DDBJ databases">
        <title>WGS assembly of Gossypium tomentosum.</title>
        <authorList>
            <person name="Chen Z.J."/>
            <person name="Sreedasyam A."/>
            <person name="Ando A."/>
            <person name="Song Q."/>
            <person name="De L."/>
            <person name="Hulse-Kemp A."/>
            <person name="Ding M."/>
            <person name="Ye W."/>
            <person name="Kirkbride R."/>
            <person name="Jenkins J."/>
            <person name="Plott C."/>
            <person name="Lovell J."/>
            <person name="Lin Y.-M."/>
            <person name="Vaughn R."/>
            <person name="Liu B."/>
            <person name="Li W."/>
            <person name="Simpson S."/>
            <person name="Scheffler B."/>
            <person name="Saski C."/>
            <person name="Grover C."/>
            <person name="Hu G."/>
            <person name="Conover J."/>
            <person name="Carlson J."/>
            <person name="Shu S."/>
            <person name="Boston L."/>
            <person name="Williams M."/>
            <person name="Peterson D."/>
            <person name="Mcgee K."/>
            <person name="Jones D."/>
            <person name="Wendel J."/>
            <person name="Stelly D."/>
            <person name="Grimwood J."/>
            <person name="Schmutz J."/>
        </authorList>
    </citation>
    <scope>NUCLEOTIDE SEQUENCE [LARGE SCALE GENOMIC DNA]</scope>
    <source>
        <strain evidence="4">7179.01</strain>
    </source>
</reference>
<evidence type="ECO:0000313" key="5">
    <source>
        <dbReference type="Proteomes" id="UP000322667"/>
    </source>
</evidence>
<dbReference type="PANTHER" id="PTHR10366:SF825">
    <property type="entry name" value="NAD(P)-BINDING ROSSMANN-FOLD SUPERFAMILY PROTEIN"/>
    <property type="match status" value="1"/>
</dbReference>
<name>A0A5D2LIT4_GOSTO</name>